<gene>
    <name evidence="1" type="ORF">A3F27_00615</name>
</gene>
<sequence length="152" mass="16908">MGAWQRVSGVVVRGARKASGIDGDSRYGCGTIELQMPLFQERGLDLSSCFAGTINVSIAPKAHTILIPEPTFRGVRWHKDHEAENFFFSRCRICFEEETYPAWVYGPELKPGHPVHSPSLIEILAEKIPGIMYGSAVVLELNPEEVRIGDPR</sequence>
<dbReference type="EMBL" id="MFLP01000024">
    <property type="protein sequence ID" value="OGG70374.1"/>
    <property type="molecule type" value="Genomic_DNA"/>
</dbReference>
<accession>A0A1F6E9J4</accession>
<evidence type="ECO:0000313" key="2">
    <source>
        <dbReference type="Proteomes" id="UP000176689"/>
    </source>
</evidence>
<dbReference type="Proteomes" id="UP000176689">
    <property type="component" value="Unassembled WGS sequence"/>
</dbReference>
<comment type="caution">
    <text evidence="1">The sequence shown here is derived from an EMBL/GenBank/DDBJ whole genome shotgun (WGS) entry which is preliminary data.</text>
</comment>
<proteinExistence type="predicted"/>
<evidence type="ECO:0000313" key="1">
    <source>
        <dbReference type="EMBL" id="OGG70374.1"/>
    </source>
</evidence>
<dbReference type="AlphaFoldDB" id="A0A1F6E9J4"/>
<organism evidence="1 2">
    <name type="scientific">Candidatus Kaiserbacteria bacterium RIFCSPHIGHO2_12_FULL_53_13</name>
    <dbReference type="NCBI Taxonomy" id="1798502"/>
    <lineage>
        <taxon>Bacteria</taxon>
        <taxon>Candidatus Kaiseribacteriota</taxon>
    </lineage>
</organism>
<name>A0A1F6E9J4_9BACT</name>
<protein>
    <submittedName>
        <fullName evidence="1">Uncharacterized protein</fullName>
    </submittedName>
</protein>
<reference evidence="1 2" key="1">
    <citation type="journal article" date="2016" name="Nat. Commun.">
        <title>Thousands of microbial genomes shed light on interconnected biogeochemical processes in an aquifer system.</title>
        <authorList>
            <person name="Anantharaman K."/>
            <person name="Brown C.T."/>
            <person name="Hug L.A."/>
            <person name="Sharon I."/>
            <person name="Castelle C.J."/>
            <person name="Probst A.J."/>
            <person name="Thomas B.C."/>
            <person name="Singh A."/>
            <person name="Wilkins M.J."/>
            <person name="Karaoz U."/>
            <person name="Brodie E.L."/>
            <person name="Williams K.H."/>
            <person name="Hubbard S.S."/>
            <person name="Banfield J.F."/>
        </authorList>
    </citation>
    <scope>NUCLEOTIDE SEQUENCE [LARGE SCALE GENOMIC DNA]</scope>
</reference>